<evidence type="ECO:0000256" key="4">
    <source>
        <dbReference type="ARBA" id="ARBA00022475"/>
    </source>
</evidence>
<evidence type="ECO:0000256" key="2">
    <source>
        <dbReference type="ARBA" id="ARBA00010590"/>
    </source>
</evidence>
<evidence type="ECO:0000313" key="18">
    <source>
        <dbReference type="RefSeq" id="XP_022345626.1"/>
    </source>
</evidence>
<keyword evidence="5 16" id="KW-0812">Transmembrane</keyword>
<dbReference type="AlphaFoldDB" id="A0A8B8F057"/>
<keyword evidence="4" id="KW-1003">Cell membrane</keyword>
<evidence type="ECO:0000256" key="11">
    <source>
        <dbReference type="ARBA" id="ARBA00031995"/>
    </source>
</evidence>
<feature type="region of interest" description="Disordered" evidence="15">
    <location>
        <begin position="142"/>
        <end position="171"/>
    </location>
</feature>
<dbReference type="PANTHER" id="PTHR15168">
    <property type="entry name" value="CYTOCHROME B-245 LIGHT CHAIN"/>
    <property type="match status" value="1"/>
</dbReference>
<evidence type="ECO:0000313" key="17">
    <source>
        <dbReference type="Proteomes" id="UP000694844"/>
    </source>
</evidence>
<dbReference type="GO" id="GO:0005886">
    <property type="term" value="C:plasma membrane"/>
    <property type="evidence" value="ECO:0007669"/>
    <property type="project" value="UniProtKB-SubCell"/>
</dbReference>
<evidence type="ECO:0000256" key="5">
    <source>
        <dbReference type="ARBA" id="ARBA00022692"/>
    </source>
</evidence>
<feature type="transmembrane region" description="Helical" evidence="16">
    <location>
        <begin position="12"/>
        <end position="32"/>
    </location>
</feature>
<evidence type="ECO:0000256" key="10">
    <source>
        <dbReference type="ARBA" id="ARBA00031067"/>
    </source>
</evidence>
<comment type="similarity">
    <text evidence="2">Belongs to the p22phox family.</text>
</comment>
<organism evidence="17 18">
    <name type="scientific">Crassostrea virginica</name>
    <name type="common">Eastern oyster</name>
    <dbReference type="NCBI Taxonomy" id="6565"/>
    <lineage>
        <taxon>Eukaryota</taxon>
        <taxon>Metazoa</taxon>
        <taxon>Spiralia</taxon>
        <taxon>Lophotrochozoa</taxon>
        <taxon>Mollusca</taxon>
        <taxon>Bivalvia</taxon>
        <taxon>Autobranchia</taxon>
        <taxon>Pteriomorphia</taxon>
        <taxon>Ostreida</taxon>
        <taxon>Ostreoidea</taxon>
        <taxon>Ostreidae</taxon>
        <taxon>Crassostrea</taxon>
    </lineage>
</organism>
<protein>
    <recommendedName>
        <fullName evidence="3">Cytochrome b-245 light chain</fullName>
    </recommendedName>
    <alternativeName>
        <fullName evidence="11">Cytochrome b(558) alpha chain</fullName>
    </alternativeName>
    <alternativeName>
        <fullName evidence="10">Cytochrome b558 subunit alpha</fullName>
    </alternativeName>
    <alternativeName>
        <fullName evidence="13">Neutrophil cytochrome b 22 kDa polypeptide</fullName>
    </alternativeName>
    <alternativeName>
        <fullName evidence="12">Superoxide-generating NADPH oxidase light chain subunit</fullName>
    </alternativeName>
    <alternativeName>
        <fullName evidence="8">p22 phagocyte B-cytochrome</fullName>
    </alternativeName>
    <alternativeName>
        <fullName evidence="9">p22-phox</fullName>
    </alternativeName>
</protein>
<feature type="transmembrane region" description="Helical" evidence="16">
    <location>
        <begin position="91"/>
        <end position="124"/>
    </location>
</feature>
<keyword evidence="17" id="KW-1185">Reference proteome</keyword>
<proteinExistence type="inferred from homology"/>
<dbReference type="GO" id="GO:0020037">
    <property type="term" value="F:heme binding"/>
    <property type="evidence" value="ECO:0007669"/>
    <property type="project" value="InterPro"/>
</dbReference>
<sequence length="171" mass="19460">MRQIEWAMWANEQAIISSSVVLFGGIIGITGFFKAWEIGIYGVIAAILVFVIEYPRGKRVKGRTTERKFQQPFTRFVNCTGFLGRNYFVRFLFHLILCAPLCFILATIMGGLCLFVTSMIYLVAAFKGEQWNPVGLEEVPAEETKKELKSFRQPKKPPPRAPPQTIEDNHI</sequence>
<dbReference type="RefSeq" id="XP_022345626.1">
    <property type="nucleotide sequence ID" value="XM_022489918.1"/>
</dbReference>
<dbReference type="PANTHER" id="PTHR15168:SF0">
    <property type="entry name" value="CYTOCHROME B-245 LIGHT CHAIN"/>
    <property type="match status" value="1"/>
</dbReference>
<reference evidence="18" key="1">
    <citation type="submission" date="2025-08" db="UniProtKB">
        <authorList>
            <consortium name="RefSeq"/>
        </authorList>
    </citation>
    <scope>IDENTIFICATION</scope>
    <source>
        <tissue evidence="18">Whole sample</tissue>
    </source>
</reference>
<accession>A0A8B8F057</accession>
<evidence type="ECO:0000256" key="16">
    <source>
        <dbReference type="SAM" id="Phobius"/>
    </source>
</evidence>
<dbReference type="Pfam" id="PF05038">
    <property type="entry name" value="Cytochrom_B558a"/>
    <property type="match status" value="1"/>
</dbReference>
<name>A0A8B8F057_CRAVI</name>
<evidence type="ECO:0000256" key="8">
    <source>
        <dbReference type="ARBA" id="ARBA00030106"/>
    </source>
</evidence>
<evidence type="ECO:0000256" key="6">
    <source>
        <dbReference type="ARBA" id="ARBA00022989"/>
    </source>
</evidence>
<evidence type="ECO:0000256" key="9">
    <source>
        <dbReference type="ARBA" id="ARBA00030298"/>
    </source>
</evidence>
<dbReference type="InterPro" id="IPR007732">
    <property type="entry name" value="Cyt_b558_asu"/>
</dbReference>
<dbReference type="Proteomes" id="UP000694844">
    <property type="component" value="Chromosome 5"/>
</dbReference>
<dbReference type="OrthoDB" id="2445232at2759"/>
<evidence type="ECO:0000256" key="3">
    <source>
        <dbReference type="ARBA" id="ARBA00017733"/>
    </source>
</evidence>
<evidence type="ECO:0000256" key="15">
    <source>
        <dbReference type="SAM" id="MobiDB-lite"/>
    </source>
</evidence>
<gene>
    <name evidence="18" type="primary">LOC111138109</name>
</gene>
<evidence type="ECO:0000256" key="1">
    <source>
        <dbReference type="ARBA" id="ARBA00004236"/>
    </source>
</evidence>
<dbReference type="GeneID" id="111138109"/>
<comment type="subcellular location">
    <subcellularLocation>
        <location evidence="1">Cell membrane</location>
    </subcellularLocation>
</comment>
<evidence type="ECO:0000256" key="12">
    <source>
        <dbReference type="ARBA" id="ARBA00032067"/>
    </source>
</evidence>
<feature type="transmembrane region" description="Helical" evidence="16">
    <location>
        <begin position="38"/>
        <end position="55"/>
    </location>
</feature>
<keyword evidence="6 16" id="KW-1133">Transmembrane helix</keyword>
<evidence type="ECO:0000256" key="14">
    <source>
        <dbReference type="ARBA" id="ARBA00050017"/>
    </source>
</evidence>
<evidence type="ECO:0000256" key="13">
    <source>
        <dbReference type="ARBA" id="ARBA00033347"/>
    </source>
</evidence>
<dbReference type="KEGG" id="cvn:111138109"/>
<comment type="subunit">
    <text evidence="14">Component of the phagocyte NADPH oxidase core complex/cytochrome b558 complex, composed of CYBB (heavy chain (beta)) and CYBA (light chain (alpha)). Component of the phagocyte NADPH oxidase complex composed of an obligatory core heterodimer formed by the membrane proteins CYBA and CYBB and the cytosolic regulatory subunits NCF1/p47-phox, NCF2/p67-phox, NCF4/p40-phox and the small GTPase RAC1 or RAC2. Interacts with NCF1 (via SH3 domain). Interacts with SH3PXD2A. Interacts with DUOX1, DUOX2 and TPO. Interacts with NOX4; this interaction mediates superoxide generation. Interacts with calprotectin (S100A8/9). Interacts with GBP7. Interacts with NOXO1. Forms a heterodimer with NOX3 and is essential for activity and cell membrane localization of NOX3. Interacts with NOX1.</text>
</comment>
<keyword evidence="7 16" id="KW-0472">Membrane</keyword>
<evidence type="ECO:0000256" key="7">
    <source>
        <dbReference type="ARBA" id="ARBA00023136"/>
    </source>
</evidence>